<keyword evidence="3 7" id="KW-0812">Transmembrane</keyword>
<keyword evidence="4" id="KW-0914">Notch signaling pathway</keyword>
<dbReference type="EMBL" id="JARKHS020026476">
    <property type="protein sequence ID" value="KAK8766297.1"/>
    <property type="molecule type" value="Genomic_DNA"/>
</dbReference>
<dbReference type="Pfam" id="PF06105">
    <property type="entry name" value="Aph-1"/>
    <property type="match status" value="1"/>
</dbReference>
<evidence type="ECO:0000313" key="9">
    <source>
        <dbReference type="Proteomes" id="UP001321473"/>
    </source>
</evidence>
<sequence length="305" mass="32421">MTVSECVGCSLIAFGPSLAAFWLTVAGEPSRIIVFLLSAFFWLLSLLPSSIAWSLLEALFGTQLPVGVVTSVCFQECFRFLAFRTLRKAETVLSIVELVGGDDDVALSRYRTAFSYVSGLGFGAASAASSMLNLLADAAAGPGTSHLKEMIWKHRGNVIYLSHRESSAAPSKSAAGTPGFLGEESRVNYVLYSATAAAFSLLHTLWSVVAFNALLFRRWCLLLFVPAAHLFASCSTTLSQHAHQDDRYALVPVATVATVLCLSTVTAFSTAGGSLRSLAACLIGLVSTASVPGSPEAVKPQEQRR</sequence>
<evidence type="ECO:0000256" key="4">
    <source>
        <dbReference type="ARBA" id="ARBA00022976"/>
    </source>
</evidence>
<dbReference type="AlphaFoldDB" id="A0AAQ4DV07"/>
<protein>
    <submittedName>
        <fullName evidence="8">Uncharacterized protein</fullName>
    </submittedName>
</protein>
<evidence type="ECO:0000256" key="7">
    <source>
        <dbReference type="SAM" id="Phobius"/>
    </source>
</evidence>
<dbReference type="GO" id="GO:0016485">
    <property type="term" value="P:protein processing"/>
    <property type="evidence" value="ECO:0007669"/>
    <property type="project" value="InterPro"/>
</dbReference>
<dbReference type="PANTHER" id="PTHR12889">
    <property type="entry name" value="GAMMA-SECRETASE SUBUNIT APH-1"/>
    <property type="match status" value="1"/>
</dbReference>
<feature type="transmembrane region" description="Helical" evidence="7">
    <location>
        <begin position="189"/>
        <end position="214"/>
    </location>
</feature>
<accession>A0AAQ4DV07</accession>
<feature type="transmembrane region" description="Helical" evidence="7">
    <location>
        <begin position="221"/>
        <end position="242"/>
    </location>
</feature>
<dbReference type="InterPro" id="IPR009294">
    <property type="entry name" value="Aph-1"/>
</dbReference>
<feature type="transmembrane region" description="Helical" evidence="7">
    <location>
        <begin position="7"/>
        <end position="26"/>
    </location>
</feature>
<evidence type="ECO:0000256" key="5">
    <source>
        <dbReference type="ARBA" id="ARBA00022989"/>
    </source>
</evidence>
<name>A0AAQ4DV07_AMBAM</name>
<keyword evidence="5 7" id="KW-1133">Transmembrane helix</keyword>
<dbReference type="GO" id="GO:0016020">
    <property type="term" value="C:membrane"/>
    <property type="evidence" value="ECO:0007669"/>
    <property type="project" value="UniProtKB-SubCell"/>
</dbReference>
<organism evidence="8 9">
    <name type="scientific">Amblyomma americanum</name>
    <name type="common">Lone star tick</name>
    <dbReference type="NCBI Taxonomy" id="6943"/>
    <lineage>
        <taxon>Eukaryota</taxon>
        <taxon>Metazoa</taxon>
        <taxon>Ecdysozoa</taxon>
        <taxon>Arthropoda</taxon>
        <taxon>Chelicerata</taxon>
        <taxon>Arachnida</taxon>
        <taxon>Acari</taxon>
        <taxon>Parasitiformes</taxon>
        <taxon>Ixodida</taxon>
        <taxon>Ixodoidea</taxon>
        <taxon>Ixodidae</taxon>
        <taxon>Amblyomminae</taxon>
        <taxon>Amblyomma</taxon>
    </lineage>
</organism>
<evidence type="ECO:0000256" key="1">
    <source>
        <dbReference type="ARBA" id="ARBA00004141"/>
    </source>
</evidence>
<feature type="transmembrane region" description="Helical" evidence="7">
    <location>
        <begin position="113"/>
        <end position="136"/>
    </location>
</feature>
<evidence type="ECO:0000313" key="8">
    <source>
        <dbReference type="EMBL" id="KAK8766297.1"/>
    </source>
</evidence>
<feature type="transmembrane region" description="Helical" evidence="7">
    <location>
        <begin position="32"/>
        <end position="56"/>
    </location>
</feature>
<reference evidence="8 9" key="1">
    <citation type="journal article" date="2023" name="Arcadia Sci">
        <title>De novo assembly of a long-read Amblyomma americanum tick genome.</title>
        <authorList>
            <person name="Chou S."/>
            <person name="Poskanzer K.E."/>
            <person name="Rollins M."/>
            <person name="Thuy-Boun P.S."/>
        </authorList>
    </citation>
    <scope>NUCLEOTIDE SEQUENCE [LARGE SCALE GENOMIC DNA]</scope>
    <source>
        <strain evidence="8">F_SG_1</strain>
        <tissue evidence="8">Salivary glands</tissue>
    </source>
</reference>
<proteinExistence type="inferred from homology"/>
<keyword evidence="9" id="KW-1185">Reference proteome</keyword>
<evidence type="ECO:0000256" key="3">
    <source>
        <dbReference type="ARBA" id="ARBA00022692"/>
    </source>
</evidence>
<evidence type="ECO:0000256" key="6">
    <source>
        <dbReference type="ARBA" id="ARBA00023136"/>
    </source>
</evidence>
<evidence type="ECO:0000256" key="2">
    <source>
        <dbReference type="ARBA" id="ARBA00005577"/>
    </source>
</evidence>
<comment type="similarity">
    <text evidence="2">Belongs to the APH-1 family.</text>
</comment>
<gene>
    <name evidence="8" type="ORF">V5799_006925</name>
</gene>
<keyword evidence="6 7" id="KW-0472">Membrane</keyword>
<dbReference type="GO" id="GO:0007219">
    <property type="term" value="P:Notch signaling pathway"/>
    <property type="evidence" value="ECO:0007669"/>
    <property type="project" value="UniProtKB-KW"/>
</dbReference>
<comment type="caution">
    <text evidence="8">The sequence shown here is derived from an EMBL/GenBank/DDBJ whole genome shotgun (WGS) entry which is preliminary data.</text>
</comment>
<feature type="transmembrane region" description="Helical" evidence="7">
    <location>
        <begin position="248"/>
        <end position="268"/>
    </location>
</feature>
<comment type="subcellular location">
    <subcellularLocation>
        <location evidence="1">Membrane</location>
        <topology evidence="1">Multi-pass membrane protein</topology>
    </subcellularLocation>
</comment>
<dbReference type="Proteomes" id="UP001321473">
    <property type="component" value="Unassembled WGS sequence"/>
</dbReference>